<protein>
    <submittedName>
        <fullName evidence="1">Uncharacterized protein</fullName>
    </submittedName>
</protein>
<proteinExistence type="predicted"/>
<organism evidence="1 2">
    <name type="scientific">Brevundimonas mediterranea</name>
    <dbReference type="NCBI Taxonomy" id="74329"/>
    <lineage>
        <taxon>Bacteria</taxon>
        <taxon>Pseudomonadati</taxon>
        <taxon>Pseudomonadota</taxon>
        <taxon>Alphaproteobacteria</taxon>
        <taxon>Caulobacterales</taxon>
        <taxon>Caulobacteraceae</taxon>
        <taxon>Brevundimonas</taxon>
    </lineage>
</organism>
<evidence type="ECO:0000313" key="2">
    <source>
        <dbReference type="Proteomes" id="UP000532936"/>
    </source>
</evidence>
<name>A0A7W6A2K0_9CAUL</name>
<accession>A0A7W6A2K0</accession>
<reference evidence="1 2" key="1">
    <citation type="submission" date="2020-08" db="EMBL/GenBank/DDBJ databases">
        <title>Genomic Encyclopedia of Type Strains, Phase IV (KMG-IV): sequencing the most valuable type-strain genomes for metagenomic binning, comparative biology and taxonomic classification.</title>
        <authorList>
            <person name="Goeker M."/>
        </authorList>
    </citation>
    <scope>NUCLEOTIDE SEQUENCE [LARGE SCALE GENOMIC DNA]</scope>
    <source>
        <strain evidence="1 2">DSM 14878</strain>
    </source>
</reference>
<gene>
    <name evidence="1" type="ORF">GGR11_001553</name>
</gene>
<dbReference type="AlphaFoldDB" id="A0A7W6A2K0"/>
<sequence>MIHISMILAGVFMTAAPGQEAPVVAVEPAAPAAVEPVDGPSLPDGPLTWDKLPEPLRASIDSLIGKPIPQAVVVVDAPVTADVQARRIDHGMIVSEQTVRPAAFAAIATPARNARKYGPAGALLWRGVSEAGEWWCWRNDDNFPNWRWPSDIYCYRDADSDGAFDKVMENSGEGFIFYSRYQFRNLGHDERLRDIVTYQTDARPVDPDRFVEKIVVRYDGPASGRIQADGRLTDGELIFDLLTGAGVATSPAPTRGNALVRVIPGPPDDGLTEIGKLIVKLDKDGRGSLSDPRGIVLEVDRVNADGSADIRVVSGVTQGETLLFPRPTRETFVAMIQEMRDRRTNSGGSPP</sequence>
<evidence type="ECO:0000313" key="1">
    <source>
        <dbReference type="EMBL" id="MBB3872039.1"/>
    </source>
</evidence>
<dbReference type="RefSeq" id="WP_183196148.1">
    <property type="nucleotide sequence ID" value="NZ_JACIDA010000001.1"/>
</dbReference>
<comment type="caution">
    <text evidence="1">The sequence shown here is derived from an EMBL/GenBank/DDBJ whole genome shotgun (WGS) entry which is preliminary data.</text>
</comment>
<dbReference type="EMBL" id="JACIDA010000001">
    <property type="protein sequence ID" value="MBB3872039.1"/>
    <property type="molecule type" value="Genomic_DNA"/>
</dbReference>
<dbReference type="Proteomes" id="UP000532936">
    <property type="component" value="Unassembled WGS sequence"/>
</dbReference>